<dbReference type="PANTHER" id="PTHR33332">
    <property type="entry name" value="REVERSE TRANSCRIPTASE DOMAIN-CONTAINING PROTEIN"/>
    <property type="match status" value="1"/>
</dbReference>
<protein>
    <submittedName>
        <fullName evidence="2">Rna-directed dna polymerase from mobile element jockey-like</fullName>
    </submittedName>
</protein>
<keyword evidence="2" id="KW-0695">RNA-directed DNA polymerase</keyword>
<evidence type="ECO:0000313" key="3">
    <source>
        <dbReference type="Proteomes" id="UP000233556"/>
    </source>
</evidence>
<evidence type="ECO:0000313" key="2">
    <source>
        <dbReference type="EMBL" id="PKU36880.1"/>
    </source>
</evidence>
<dbReference type="Proteomes" id="UP000233556">
    <property type="component" value="Unassembled WGS sequence"/>
</dbReference>
<reference evidence="3" key="2">
    <citation type="submission" date="2017-12" db="EMBL/GenBank/DDBJ databases">
        <title>Genome sequence of the Bar-tailed Godwit (Limosa lapponica baueri).</title>
        <authorList>
            <person name="Lima N.C.B."/>
            <person name="Parody-Merino A.M."/>
            <person name="Battley P.F."/>
            <person name="Fidler A.E."/>
            <person name="Prosdocimi F."/>
        </authorList>
    </citation>
    <scope>NUCLEOTIDE SEQUENCE [LARGE SCALE GENOMIC DNA]</scope>
</reference>
<accession>A0A2I0TSU2</accession>
<gene>
    <name evidence="2" type="ORF">llap_12820</name>
</gene>
<name>A0A2I0TSU2_LIMLA</name>
<dbReference type="OrthoDB" id="410381at2759"/>
<evidence type="ECO:0000259" key="1">
    <source>
        <dbReference type="Pfam" id="PF00078"/>
    </source>
</evidence>
<dbReference type="InterPro" id="IPR000477">
    <property type="entry name" value="RT_dom"/>
</dbReference>
<sequence>MEQILLETMLRHMENKEVIDDSQQGFTEGKLCLRNFVAFYKGVTALVGKGIATDIICLDLRKAFDTTLHNILVSKLERHQFDRWTTKELRTIRNCLDGHTEKVAVNGSMSKWRSVTNGIPQRLIGCSTRSMKTG</sequence>
<reference evidence="3" key="1">
    <citation type="submission" date="2017-11" db="EMBL/GenBank/DDBJ databases">
        <authorList>
            <person name="Lima N.C."/>
            <person name="Parody-Merino A.M."/>
            <person name="Battley P.F."/>
            <person name="Fidler A.E."/>
            <person name="Prosdocimi F."/>
        </authorList>
    </citation>
    <scope>NUCLEOTIDE SEQUENCE [LARGE SCALE GENOMIC DNA]</scope>
</reference>
<feature type="domain" description="Reverse transcriptase" evidence="1">
    <location>
        <begin position="7"/>
        <end position="121"/>
    </location>
</feature>
<dbReference type="GO" id="GO:0003964">
    <property type="term" value="F:RNA-directed DNA polymerase activity"/>
    <property type="evidence" value="ECO:0007669"/>
    <property type="project" value="UniProtKB-KW"/>
</dbReference>
<keyword evidence="3" id="KW-1185">Reference proteome</keyword>
<keyword evidence="2" id="KW-0808">Transferase</keyword>
<dbReference type="EMBL" id="KZ507419">
    <property type="protein sequence ID" value="PKU36880.1"/>
    <property type="molecule type" value="Genomic_DNA"/>
</dbReference>
<dbReference type="Pfam" id="PF00078">
    <property type="entry name" value="RVT_1"/>
    <property type="match status" value="1"/>
</dbReference>
<proteinExistence type="predicted"/>
<dbReference type="AlphaFoldDB" id="A0A2I0TSU2"/>
<organism evidence="2 3">
    <name type="scientific">Limosa lapponica baueri</name>
    <dbReference type="NCBI Taxonomy" id="1758121"/>
    <lineage>
        <taxon>Eukaryota</taxon>
        <taxon>Metazoa</taxon>
        <taxon>Chordata</taxon>
        <taxon>Craniata</taxon>
        <taxon>Vertebrata</taxon>
        <taxon>Euteleostomi</taxon>
        <taxon>Archelosauria</taxon>
        <taxon>Archosauria</taxon>
        <taxon>Dinosauria</taxon>
        <taxon>Saurischia</taxon>
        <taxon>Theropoda</taxon>
        <taxon>Coelurosauria</taxon>
        <taxon>Aves</taxon>
        <taxon>Neognathae</taxon>
        <taxon>Neoaves</taxon>
        <taxon>Charadriiformes</taxon>
        <taxon>Scolopacidae</taxon>
        <taxon>Limosa</taxon>
    </lineage>
</organism>
<keyword evidence="2" id="KW-0548">Nucleotidyltransferase</keyword>